<dbReference type="EMBL" id="JACDTQ010003345">
    <property type="protein sequence ID" value="KAF5914315.1"/>
    <property type="molecule type" value="Genomic_DNA"/>
</dbReference>
<dbReference type="Gene3D" id="1.25.10.10">
    <property type="entry name" value="Leucine-rich Repeat Variant"/>
    <property type="match status" value="3"/>
</dbReference>
<dbReference type="Gene3D" id="3.30.1370.10">
    <property type="entry name" value="K Homology domain, type 1"/>
    <property type="match status" value="1"/>
</dbReference>
<reference evidence="5 6" key="1">
    <citation type="journal article" date="2020" name="Mol. Biol. Evol.">
        <title>Interspecific Gene Flow and the Evolution of Specialization in Black and White Rhinoceros.</title>
        <authorList>
            <person name="Moodley Y."/>
            <person name="Westbury M.V."/>
            <person name="Russo I.M."/>
            <person name="Gopalakrishnan S."/>
            <person name="Rakotoarivelo A."/>
            <person name="Olsen R.A."/>
            <person name="Prost S."/>
            <person name="Tunstall T."/>
            <person name="Ryder O.A."/>
            <person name="Dalen L."/>
            <person name="Bruford M.W."/>
        </authorList>
    </citation>
    <scope>NUCLEOTIDE SEQUENCE [LARGE SCALE GENOMIC DNA]</scope>
    <source>
        <strain evidence="5">SBR-YM</strain>
        <tissue evidence="5">Skin</tissue>
    </source>
</reference>
<accession>A0A7J7EEV2</accession>
<dbReference type="InterPro" id="IPR036612">
    <property type="entry name" value="KH_dom_type_1_sf"/>
</dbReference>
<evidence type="ECO:0000313" key="5">
    <source>
        <dbReference type="EMBL" id="KAF5914315.1"/>
    </source>
</evidence>
<evidence type="ECO:0000256" key="1">
    <source>
        <dbReference type="ARBA" id="ARBA00022737"/>
    </source>
</evidence>
<dbReference type="GO" id="GO:0003723">
    <property type="term" value="F:RNA binding"/>
    <property type="evidence" value="ECO:0007669"/>
    <property type="project" value="UniProtKB-UniRule"/>
</dbReference>
<dbReference type="Pfam" id="PF25782">
    <property type="entry name" value="TPR_CAND1"/>
    <property type="match status" value="1"/>
</dbReference>
<dbReference type="InterPro" id="IPR039852">
    <property type="entry name" value="CAND1/CAND2"/>
</dbReference>
<dbReference type="PANTHER" id="PTHR12696">
    <property type="entry name" value="TIP120"/>
    <property type="match status" value="1"/>
</dbReference>
<keyword evidence="6" id="KW-1185">Reference proteome</keyword>
<protein>
    <recommendedName>
        <fullName evidence="4">K Homology domain-containing protein</fullName>
    </recommendedName>
</protein>
<sequence length="586" mass="63311">MSWKVRRAAAKCMAALIGSRPDLLPDFHCTLAPALIHCFKEREENVKADVFGAYIVLLWHHLLAGRRLQLLHHPEGLPGLPAGAPGHGASQGLPPTPPVMACVADPFYKIVAEALLVLQELVRALWPLDRPQALDPEPYIGDMSAATLAQLRATDLDQEPILAEALPTLASFLCKNQRALRLATPAALDTLAQSQDHSLPPSTTRAVLAELPALVGESNMHVAQLAVDFLTTVTQAQLASLAEVSRPVLEELLQLLHSPLLPAALAAACPQEAAGTANCLVCDARSPHSSMAVKVLAFLSLAEVGQVAGPGPQRELKTGLLEALGSPSEDMRAAASYALGRRCEGAEEGSWGVVAECIRKLVLVNPPFLLPRFRKQLAAGEFMESLRDADLNVRRATLAFFNSAVHNKPSLVHDLLDDILPLLYQEMKIRQGLIREEVGSIIRKEGQSVKKMCKESGARINISEGNCPKRIITLARPTNAIFKALAVIIDKLEEDISSTVVARSRKYEQVLGLRSRWQGVCSPTQLSGPSLLLGFHSPSLSPDLTKLHRLAVQQPHFPMTHGHTGFSGIDSSSPGVKGCWGIFEKD</sequence>
<dbReference type="SUPFAM" id="SSF54791">
    <property type="entry name" value="Eukaryotic type KH-domain (KH-domain type I)"/>
    <property type="match status" value="1"/>
</dbReference>
<dbReference type="InterPro" id="IPR016024">
    <property type="entry name" value="ARM-type_fold"/>
</dbReference>
<dbReference type="InterPro" id="IPR011989">
    <property type="entry name" value="ARM-like"/>
</dbReference>
<comment type="caution">
    <text evidence="5">The sequence shown here is derived from an EMBL/GenBank/DDBJ whole genome shotgun (WGS) entry which is preliminary data.</text>
</comment>
<evidence type="ECO:0000313" key="6">
    <source>
        <dbReference type="Proteomes" id="UP000551758"/>
    </source>
</evidence>
<keyword evidence="2" id="KW-0833">Ubl conjugation pathway</keyword>
<dbReference type="Proteomes" id="UP000551758">
    <property type="component" value="Unassembled WGS sequence"/>
</dbReference>
<name>A0A7J7EEV2_DICBM</name>
<keyword evidence="1" id="KW-0677">Repeat</keyword>
<dbReference type="SUPFAM" id="SSF48371">
    <property type="entry name" value="ARM repeat"/>
    <property type="match status" value="1"/>
</dbReference>
<dbReference type="GO" id="GO:0010265">
    <property type="term" value="P:SCF complex assembly"/>
    <property type="evidence" value="ECO:0007669"/>
    <property type="project" value="InterPro"/>
</dbReference>
<dbReference type="SMART" id="SM00322">
    <property type="entry name" value="KH"/>
    <property type="match status" value="1"/>
</dbReference>
<dbReference type="PROSITE" id="PS50084">
    <property type="entry name" value="KH_TYPE_1"/>
    <property type="match status" value="1"/>
</dbReference>
<dbReference type="InterPro" id="IPR004087">
    <property type="entry name" value="KH_dom"/>
</dbReference>
<evidence type="ECO:0000259" key="4">
    <source>
        <dbReference type="SMART" id="SM00322"/>
    </source>
</evidence>
<evidence type="ECO:0000256" key="2">
    <source>
        <dbReference type="ARBA" id="ARBA00022786"/>
    </source>
</evidence>
<gene>
    <name evidence="5" type="ORF">HPG69_006774</name>
</gene>
<organism evidence="5 6">
    <name type="scientific">Diceros bicornis minor</name>
    <name type="common">South-central black rhinoceros</name>
    <dbReference type="NCBI Taxonomy" id="77932"/>
    <lineage>
        <taxon>Eukaryota</taxon>
        <taxon>Metazoa</taxon>
        <taxon>Chordata</taxon>
        <taxon>Craniata</taxon>
        <taxon>Vertebrata</taxon>
        <taxon>Euteleostomi</taxon>
        <taxon>Mammalia</taxon>
        <taxon>Eutheria</taxon>
        <taxon>Laurasiatheria</taxon>
        <taxon>Perissodactyla</taxon>
        <taxon>Rhinocerotidae</taxon>
        <taxon>Diceros</taxon>
    </lineage>
</organism>
<dbReference type="AlphaFoldDB" id="A0A7J7EEV2"/>
<evidence type="ECO:0000256" key="3">
    <source>
        <dbReference type="PROSITE-ProRule" id="PRU00117"/>
    </source>
</evidence>
<dbReference type="Pfam" id="PF00013">
    <property type="entry name" value="KH_1"/>
    <property type="match status" value="1"/>
</dbReference>
<dbReference type="InterPro" id="IPR004088">
    <property type="entry name" value="KH_dom_type_1"/>
</dbReference>
<keyword evidence="3" id="KW-0694">RNA-binding</keyword>
<proteinExistence type="predicted"/>
<feature type="domain" description="K Homology" evidence="4">
    <location>
        <begin position="421"/>
        <end position="493"/>
    </location>
</feature>